<evidence type="ECO:0000256" key="8">
    <source>
        <dbReference type="SAM" id="Phobius"/>
    </source>
</evidence>
<keyword evidence="4" id="KW-0309">Germination</keyword>
<dbReference type="Proteomes" id="UP000501076">
    <property type="component" value="Plasmid pFDU301E"/>
</dbReference>
<dbReference type="GO" id="GO:0009847">
    <property type="term" value="P:spore germination"/>
    <property type="evidence" value="ECO:0007669"/>
    <property type="project" value="InterPro"/>
</dbReference>
<evidence type="ECO:0000256" key="5">
    <source>
        <dbReference type="ARBA" id="ARBA00022692"/>
    </source>
</evidence>
<feature type="transmembrane region" description="Helical" evidence="8">
    <location>
        <begin position="209"/>
        <end position="227"/>
    </location>
</feature>
<dbReference type="AlphaFoldDB" id="A0A6M6DPX4"/>
<keyword evidence="3" id="KW-0813">Transport</keyword>
<keyword evidence="5 8" id="KW-0812">Transmembrane</keyword>
<feature type="transmembrane region" description="Helical" evidence="8">
    <location>
        <begin position="171"/>
        <end position="189"/>
    </location>
</feature>
<feature type="transmembrane region" description="Helical" evidence="8">
    <location>
        <begin position="141"/>
        <end position="159"/>
    </location>
</feature>
<feature type="transmembrane region" description="Helical" evidence="8">
    <location>
        <begin position="104"/>
        <end position="126"/>
    </location>
</feature>
<reference evidence="9 10" key="1">
    <citation type="submission" date="2019-10" db="EMBL/GenBank/DDBJ databases">
        <title>Complete genome sequences for adaption low water activity.</title>
        <authorList>
            <person name="Zhao L."/>
            <person name="Zhong J."/>
        </authorList>
    </citation>
    <scope>NUCLEOTIDE SEQUENCE [LARGE SCALE GENOMIC DNA]</scope>
    <source>
        <strain evidence="9 10">FDU301</strain>
        <plasmid evidence="10">pfdu301e</plasmid>
    </source>
</reference>
<feature type="transmembrane region" description="Helical" evidence="8">
    <location>
        <begin position="332"/>
        <end position="352"/>
    </location>
</feature>
<evidence type="ECO:0000313" key="10">
    <source>
        <dbReference type="Proteomes" id="UP000501076"/>
    </source>
</evidence>
<dbReference type="InterPro" id="IPR004761">
    <property type="entry name" value="Spore_GerAB"/>
</dbReference>
<dbReference type="Gene3D" id="1.20.1740.10">
    <property type="entry name" value="Amino acid/polyamine transporter I"/>
    <property type="match status" value="1"/>
</dbReference>
<evidence type="ECO:0000256" key="1">
    <source>
        <dbReference type="ARBA" id="ARBA00004141"/>
    </source>
</evidence>
<evidence type="ECO:0000313" key="9">
    <source>
        <dbReference type="EMBL" id="QJX74639.1"/>
    </source>
</evidence>
<evidence type="ECO:0000256" key="6">
    <source>
        <dbReference type="ARBA" id="ARBA00022989"/>
    </source>
</evidence>
<feature type="transmembrane region" description="Helical" evidence="8">
    <location>
        <begin position="358"/>
        <end position="379"/>
    </location>
</feature>
<feature type="transmembrane region" description="Helical" evidence="8">
    <location>
        <begin position="239"/>
        <end position="265"/>
    </location>
</feature>
<dbReference type="PANTHER" id="PTHR34975">
    <property type="entry name" value="SPORE GERMINATION PROTEIN A2"/>
    <property type="match status" value="1"/>
</dbReference>
<accession>A0A6M6DPX4</accession>
<evidence type="ECO:0000256" key="4">
    <source>
        <dbReference type="ARBA" id="ARBA00022544"/>
    </source>
</evidence>
<comment type="similarity">
    <text evidence="2">Belongs to the amino acid-polyamine-organocation (APC) superfamily. Spore germination protein (SGP) (TC 2.A.3.9) family.</text>
</comment>
<evidence type="ECO:0000256" key="2">
    <source>
        <dbReference type="ARBA" id="ARBA00007998"/>
    </source>
</evidence>
<feature type="transmembrane region" description="Helical" evidence="8">
    <location>
        <begin position="63"/>
        <end position="84"/>
    </location>
</feature>
<keyword evidence="7 8" id="KW-0472">Membrane</keyword>
<feature type="transmembrane region" description="Helical" evidence="8">
    <location>
        <begin position="32"/>
        <end position="51"/>
    </location>
</feature>
<organism evidence="9 10">
    <name type="scientific">Priestia megaterium</name>
    <name type="common">Bacillus megaterium</name>
    <dbReference type="NCBI Taxonomy" id="1404"/>
    <lineage>
        <taxon>Bacteria</taxon>
        <taxon>Bacillati</taxon>
        <taxon>Bacillota</taxon>
        <taxon>Bacilli</taxon>
        <taxon>Bacillales</taxon>
        <taxon>Bacillaceae</taxon>
        <taxon>Priestia</taxon>
    </lineage>
</organism>
<keyword evidence="9" id="KW-0614">Plasmid</keyword>
<name>A0A6M6DPX4_PRIMG</name>
<evidence type="ECO:0000256" key="7">
    <source>
        <dbReference type="ARBA" id="ARBA00023136"/>
    </source>
</evidence>
<comment type="subcellular location">
    <subcellularLocation>
        <location evidence="1">Membrane</location>
        <topology evidence="1">Multi-pass membrane protein</topology>
    </subcellularLocation>
</comment>
<keyword evidence="6 8" id="KW-1133">Transmembrane helix</keyword>
<sequence length="391" mass="44512">MQTLFYHKNAQRKVVIILINNSYKVTNIQISALQFFIISILFVVGDAILYVPSLIVQGSSHTIWIAGLIGIAEAVLLSLLYALVSKQFANKGFFPYLELTYGRWLGRVLFLLFLLYVMVDVILMIFEMGSFMVTVIMPETPLEAIIMVFLLVVIIGARLGLETLSRAAEVLFPWFCVFFFLLVCLNLPNAKFENMQPFFEGGIHAIFKGNISLASYIFESVILIVIFPHIREKDQATKAYIKGITIGVTLLVIISLLSLLVFGLSTLKMEFYPSYLLGQTLEFNFFSHVEVIMAVIWFISLFFKVAICFFVSAQGISQLIKIQDYRIVTFPIGIFLFALSFICIPSSMYLIHFINSTWLSYSVTYGLFFPLFLLAVELIRKSRKSHRVNGR</sequence>
<geneLocation type="plasmid" evidence="10">
    <name>pfdu301e</name>
</geneLocation>
<dbReference type="NCBIfam" id="TIGR00912">
    <property type="entry name" value="2A0309"/>
    <property type="match status" value="1"/>
</dbReference>
<protein>
    <submittedName>
        <fullName evidence="9">GerAB/ArcD/ProY family transporter</fullName>
    </submittedName>
</protein>
<dbReference type="PANTHER" id="PTHR34975:SF2">
    <property type="entry name" value="SPORE GERMINATION PROTEIN A2"/>
    <property type="match status" value="1"/>
</dbReference>
<gene>
    <name evidence="9" type="ORF">FDZ14_00020</name>
</gene>
<proteinExistence type="inferred from homology"/>
<dbReference type="EMBL" id="CP045267">
    <property type="protein sequence ID" value="QJX74639.1"/>
    <property type="molecule type" value="Genomic_DNA"/>
</dbReference>
<dbReference type="Pfam" id="PF03845">
    <property type="entry name" value="Spore_permease"/>
    <property type="match status" value="1"/>
</dbReference>
<evidence type="ECO:0000256" key="3">
    <source>
        <dbReference type="ARBA" id="ARBA00022448"/>
    </source>
</evidence>
<feature type="transmembrane region" description="Helical" evidence="8">
    <location>
        <begin position="285"/>
        <end position="311"/>
    </location>
</feature>
<dbReference type="GO" id="GO:0016020">
    <property type="term" value="C:membrane"/>
    <property type="evidence" value="ECO:0007669"/>
    <property type="project" value="UniProtKB-SubCell"/>
</dbReference>